<dbReference type="Proteomes" id="UP001213681">
    <property type="component" value="Unassembled WGS sequence"/>
</dbReference>
<feature type="region of interest" description="Disordered" evidence="1">
    <location>
        <begin position="101"/>
        <end position="151"/>
    </location>
</feature>
<dbReference type="Pfam" id="PF12796">
    <property type="entry name" value="Ank_2"/>
    <property type="match status" value="1"/>
</dbReference>
<feature type="compositionally biased region" description="Polar residues" evidence="1">
    <location>
        <begin position="101"/>
        <end position="116"/>
    </location>
</feature>
<feature type="compositionally biased region" description="Polar residues" evidence="1">
    <location>
        <begin position="142"/>
        <end position="151"/>
    </location>
</feature>
<name>A0AAD6CBK7_9EURO</name>
<organism evidence="2 3">
    <name type="scientific">Penicillium daleae</name>
    <dbReference type="NCBI Taxonomy" id="63821"/>
    <lineage>
        <taxon>Eukaryota</taxon>
        <taxon>Fungi</taxon>
        <taxon>Dikarya</taxon>
        <taxon>Ascomycota</taxon>
        <taxon>Pezizomycotina</taxon>
        <taxon>Eurotiomycetes</taxon>
        <taxon>Eurotiomycetidae</taxon>
        <taxon>Eurotiales</taxon>
        <taxon>Aspergillaceae</taxon>
        <taxon>Penicillium</taxon>
    </lineage>
</organism>
<proteinExistence type="predicted"/>
<gene>
    <name evidence="2" type="ORF">N7458_004207</name>
</gene>
<protein>
    <submittedName>
        <fullName evidence="2">Uncharacterized protein</fullName>
    </submittedName>
</protein>
<dbReference type="InterPro" id="IPR052391">
    <property type="entry name" value="E3_Ligase-Neurotoxin"/>
</dbReference>
<dbReference type="PANTHER" id="PTHR24133">
    <property type="entry name" value="ANKYRIN DOMAIN-CONTAINING"/>
    <property type="match status" value="1"/>
</dbReference>
<reference evidence="2" key="1">
    <citation type="submission" date="2022-12" db="EMBL/GenBank/DDBJ databases">
        <authorList>
            <person name="Petersen C."/>
        </authorList>
    </citation>
    <scope>NUCLEOTIDE SEQUENCE</scope>
    <source>
        <strain evidence="2">IBT 16125</strain>
    </source>
</reference>
<dbReference type="SMART" id="SM00248">
    <property type="entry name" value="ANK"/>
    <property type="match status" value="5"/>
</dbReference>
<reference evidence="2" key="2">
    <citation type="journal article" date="2023" name="IMA Fungus">
        <title>Comparative genomic study of the Penicillium genus elucidates a diverse pangenome and 15 lateral gene transfer events.</title>
        <authorList>
            <person name="Petersen C."/>
            <person name="Sorensen T."/>
            <person name="Nielsen M.R."/>
            <person name="Sondergaard T.E."/>
            <person name="Sorensen J.L."/>
            <person name="Fitzpatrick D.A."/>
            <person name="Frisvad J.C."/>
            <person name="Nielsen K.L."/>
        </authorList>
    </citation>
    <scope>NUCLEOTIDE SEQUENCE</scope>
    <source>
        <strain evidence="2">IBT 16125</strain>
    </source>
</reference>
<accession>A0AAD6CBK7</accession>
<dbReference type="InterPro" id="IPR002110">
    <property type="entry name" value="Ankyrin_rpt"/>
</dbReference>
<comment type="caution">
    <text evidence="2">The sequence shown here is derived from an EMBL/GenBank/DDBJ whole genome shotgun (WGS) entry which is preliminary data.</text>
</comment>
<dbReference type="RefSeq" id="XP_056768316.1">
    <property type="nucleotide sequence ID" value="XM_056907589.1"/>
</dbReference>
<dbReference type="Gene3D" id="1.25.40.20">
    <property type="entry name" value="Ankyrin repeat-containing domain"/>
    <property type="match status" value="1"/>
</dbReference>
<feature type="compositionally biased region" description="Polar residues" evidence="1">
    <location>
        <begin position="1"/>
        <end position="14"/>
    </location>
</feature>
<dbReference type="InterPro" id="IPR036770">
    <property type="entry name" value="Ankyrin_rpt-contain_sf"/>
</dbReference>
<dbReference type="GeneID" id="81597832"/>
<feature type="compositionally biased region" description="Basic and acidic residues" evidence="1">
    <location>
        <begin position="16"/>
        <end position="44"/>
    </location>
</feature>
<keyword evidence="3" id="KW-1185">Reference proteome</keyword>
<evidence type="ECO:0000313" key="3">
    <source>
        <dbReference type="Proteomes" id="UP001213681"/>
    </source>
</evidence>
<feature type="region of interest" description="Disordered" evidence="1">
    <location>
        <begin position="1"/>
        <end position="54"/>
    </location>
</feature>
<evidence type="ECO:0000256" key="1">
    <source>
        <dbReference type="SAM" id="MobiDB-lite"/>
    </source>
</evidence>
<dbReference type="AlphaFoldDB" id="A0AAD6CBK7"/>
<sequence length="1048" mass="114981">MSLQVPPQSYSPPNEKQGDVKMRNLLRERPRRTKGEKGKGKAFSDTKNVTPHPPLLPVSAARLPGLPSDTISTLYDPTPTMRIHHRKSPLSDRDWKITIADPSTSVSHQRTTSTESTYRDGLRAGSVLPSYDESRSPKKIQTHGTNTWSVDETQPVHSSSLDILEDLISRKINVIQAIANGELKLDTEAIEDGRALCLAAEKGTPDTIEALLESGAKVNQVMRTGNIGSALVAACLGKQEANVQFLIQKGADINMPLVRGEHGTALTAISAQGDLTIADDLLHAGASINMPVTSGRYGSALAAACHGSGMEMIQFLINQGANINKYLPYGDFPSALAAAICGENSGNVKVLLDMGADPNILFPSGSFEDALSLAIHLKKKVAISYLIAAGAHVGPLASDMICTGNLVGMLTHHHMDVHGDSSSSCDPSSTHFTCELPELVKDCQDISLWLSNVTVLVRKEDTIEYSTVHQFLLKTYGSLAIQFMNNLTRALKSKEGLYVDGTTFLEFSSNSIRLKCCSLSRKLPSMFEWVCRTIRKQVMGVTRLSTAYEKVKAGTLYLYLRPLQPLPADDLLHGCWAELFDGVVITLGPGVRIRAPSRGLELDCNTMIQLAVVEYPVLIESGPDTPSGLVFLGYSTALIPIQETDDGMIMWHLEIASYGRQIKASELHTTRSDWLRKKDLNYLLSKRALLGWCSRAELRLGASTHDLTVSWSSAKQKPFSLELANINLQGLAQSAAPAQIGIQGGASWQRVNNTIRLTPSGEYLKCLNRSRLEQLVLYDDTGAIPRGEVPIADNPSRHPDASYEALIDKEEMVIQGSRRSRNSLTVRKLIIGFSINLGRILLQKPKGKNIYGYEFMDIACEPQTTTLRKTTLEKDGLAWSPLLNEINCLFCSNLGDAIVGKRTTEISSPCNMLPNGYDLLAALIRSIDYLSETRGGCHEGHIRRLLNDSAWQPTSSPFLACKHDRHGSCWNQPDFLQRIIPARLTGKSIEFSIHDHVNGAVVFGGPLKPRRFKFFARVSGQYQNHLATIPVPIQQTEVKNTNHVLVRS</sequence>
<dbReference type="EMBL" id="JAPVEA010000004">
    <property type="protein sequence ID" value="KAJ5455943.1"/>
    <property type="molecule type" value="Genomic_DNA"/>
</dbReference>
<dbReference type="SUPFAM" id="SSF48403">
    <property type="entry name" value="Ankyrin repeat"/>
    <property type="match status" value="1"/>
</dbReference>
<dbReference type="PANTHER" id="PTHR24133:SF40">
    <property type="entry name" value="ANKYRIN REPEAT DOMAIN 44"/>
    <property type="match status" value="1"/>
</dbReference>
<evidence type="ECO:0000313" key="2">
    <source>
        <dbReference type="EMBL" id="KAJ5455943.1"/>
    </source>
</evidence>